<evidence type="ECO:0000313" key="2">
    <source>
        <dbReference type="EMBL" id="TMR06624.1"/>
    </source>
</evidence>
<accession>A0A5C4JL36</accession>
<dbReference type="EMBL" id="VCKW01000012">
    <property type="protein sequence ID" value="TMR06624.1"/>
    <property type="molecule type" value="Genomic_DNA"/>
</dbReference>
<gene>
    <name evidence="2" type="ORF">ETD83_03990</name>
</gene>
<organism evidence="2 3">
    <name type="scientific">Actinomadura soli</name>
    <dbReference type="NCBI Taxonomy" id="2508997"/>
    <lineage>
        <taxon>Bacteria</taxon>
        <taxon>Bacillati</taxon>
        <taxon>Actinomycetota</taxon>
        <taxon>Actinomycetes</taxon>
        <taxon>Streptosporangiales</taxon>
        <taxon>Thermomonosporaceae</taxon>
        <taxon>Actinomadura</taxon>
    </lineage>
</organism>
<dbReference type="AlphaFoldDB" id="A0A5C4JL36"/>
<dbReference type="Pfam" id="PF01636">
    <property type="entry name" value="APH"/>
    <property type="match status" value="1"/>
</dbReference>
<proteinExistence type="predicted"/>
<evidence type="ECO:0000259" key="1">
    <source>
        <dbReference type="Pfam" id="PF01636"/>
    </source>
</evidence>
<feature type="domain" description="Aminoglycoside phosphotransferase" evidence="1">
    <location>
        <begin position="110"/>
        <end position="169"/>
    </location>
</feature>
<sequence>MEEQPLPGGRHVGGVRIGDTVHRRANPWTSTVHAVLRHLEAAGFEGAPRVLGFDEQGREVLTFLHGDTIGERHPWPAWPHSDEALRQVAAWMRRLHDITAAFVPPDGATWLAGAWQPGLIIGHHDASPYNAVWDGGGLVGFVDWDTAGPSPREFDLAHLALTWVPLHARHVAEFQGFTAFDDRSRRLHVLLDSYGYDGDRTAFADDVIGRARRQAAIIRQMAGGGQTSLLAFAEELEQAAAEIQTLPASFWRRA</sequence>
<dbReference type="RefSeq" id="WP_138643664.1">
    <property type="nucleotide sequence ID" value="NZ_VCKW01000012.1"/>
</dbReference>
<dbReference type="SUPFAM" id="SSF56112">
    <property type="entry name" value="Protein kinase-like (PK-like)"/>
    <property type="match status" value="1"/>
</dbReference>
<reference evidence="2 3" key="1">
    <citation type="submission" date="2019-05" db="EMBL/GenBank/DDBJ databases">
        <title>Draft genome sequence of Actinomadura sp. 14C53.</title>
        <authorList>
            <person name="Saricaoglu S."/>
            <person name="Isik K."/>
        </authorList>
    </citation>
    <scope>NUCLEOTIDE SEQUENCE [LARGE SCALE GENOMIC DNA]</scope>
    <source>
        <strain evidence="2 3">14C53</strain>
    </source>
</reference>
<evidence type="ECO:0000313" key="3">
    <source>
        <dbReference type="Proteomes" id="UP000309174"/>
    </source>
</evidence>
<dbReference type="InterPro" id="IPR002575">
    <property type="entry name" value="Aminoglycoside_PTrfase"/>
</dbReference>
<name>A0A5C4JL36_9ACTN</name>
<dbReference type="Proteomes" id="UP000309174">
    <property type="component" value="Unassembled WGS sequence"/>
</dbReference>
<dbReference type="GO" id="GO:0016740">
    <property type="term" value="F:transferase activity"/>
    <property type="evidence" value="ECO:0007669"/>
    <property type="project" value="UniProtKB-KW"/>
</dbReference>
<keyword evidence="2" id="KW-0808">Transferase</keyword>
<protein>
    <submittedName>
        <fullName evidence="2">Aminoglycoside phosphotransferase family protein</fullName>
    </submittedName>
</protein>
<comment type="caution">
    <text evidence="2">The sequence shown here is derived from an EMBL/GenBank/DDBJ whole genome shotgun (WGS) entry which is preliminary data.</text>
</comment>
<dbReference type="Gene3D" id="3.90.1200.10">
    <property type="match status" value="1"/>
</dbReference>
<dbReference type="OrthoDB" id="236897at2"/>
<keyword evidence="3" id="KW-1185">Reference proteome</keyword>
<dbReference type="InterPro" id="IPR011009">
    <property type="entry name" value="Kinase-like_dom_sf"/>
</dbReference>